<name>A0A4D6ML46_VIGUN</name>
<keyword evidence="4" id="KW-1185">Reference proteome</keyword>
<feature type="region of interest" description="Disordered" evidence="1">
    <location>
        <begin position="34"/>
        <end position="57"/>
    </location>
</feature>
<evidence type="ECO:0000256" key="2">
    <source>
        <dbReference type="SAM" id="SignalP"/>
    </source>
</evidence>
<sequence length="98" mass="10384">MLVKPVWVVMFARPVWAIGSADLFELSSPPDPYVSLGDPGPSGLSDPPDPSESSGLLDPFVLSSWSDPSGVSGLANPAYHGCRVCWVRLGLSPKCEVE</sequence>
<proteinExistence type="predicted"/>
<feature type="chain" id="PRO_5020033139" description="Secreted protein" evidence="2">
    <location>
        <begin position="18"/>
        <end position="98"/>
    </location>
</feature>
<dbReference type="Proteomes" id="UP000501690">
    <property type="component" value="Linkage Group LG7"/>
</dbReference>
<evidence type="ECO:0000313" key="3">
    <source>
        <dbReference type="EMBL" id="QCE00495.1"/>
    </source>
</evidence>
<evidence type="ECO:0000256" key="1">
    <source>
        <dbReference type="SAM" id="MobiDB-lite"/>
    </source>
</evidence>
<protein>
    <recommendedName>
        <fullName evidence="5">Secreted protein</fullName>
    </recommendedName>
</protein>
<evidence type="ECO:0000313" key="4">
    <source>
        <dbReference type="Proteomes" id="UP000501690"/>
    </source>
</evidence>
<reference evidence="3 4" key="1">
    <citation type="submission" date="2019-04" db="EMBL/GenBank/DDBJ databases">
        <title>An improved genome assembly and genetic linkage map for asparagus bean, Vigna unguiculata ssp. sesquipedialis.</title>
        <authorList>
            <person name="Xia Q."/>
            <person name="Zhang R."/>
            <person name="Dong Y."/>
        </authorList>
    </citation>
    <scope>NUCLEOTIDE SEQUENCE [LARGE SCALE GENOMIC DNA]</scope>
    <source>
        <tissue evidence="3">Leaf</tissue>
    </source>
</reference>
<accession>A0A4D6ML46</accession>
<dbReference type="EMBL" id="CP039351">
    <property type="protein sequence ID" value="QCE00495.1"/>
    <property type="molecule type" value="Genomic_DNA"/>
</dbReference>
<dbReference type="AlphaFoldDB" id="A0A4D6ML46"/>
<evidence type="ECO:0008006" key="5">
    <source>
        <dbReference type="Google" id="ProtNLM"/>
    </source>
</evidence>
<feature type="signal peptide" evidence="2">
    <location>
        <begin position="1"/>
        <end position="17"/>
    </location>
</feature>
<gene>
    <name evidence="3" type="ORF">DEO72_LG7g1785</name>
</gene>
<feature type="compositionally biased region" description="Low complexity" evidence="1">
    <location>
        <begin position="35"/>
        <end position="57"/>
    </location>
</feature>
<organism evidence="3 4">
    <name type="scientific">Vigna unguiculata</name>
    <name type="common">Cowpea</name>
    <dbReference type="NCBI Taxonomy" id="3917"/>
    <lineage>
        <taxon>Eukaryota</taxon>
        <taxon>Viridiplantae</taxon>
        <taxon>Streptophyta</taxon>
        <taxon>Embryophyta</taxon>
        <taxon>Tracheophyta</taxon>
        <taxon>Spermatophyta</taxon>
        <taxon>Magnoliopsida</taxon>
        <taxon>eudicotyledons</taxon>
        <taxon>Gunneridae</taxon>
        <taxon>Pentapetalae</taxon>
        <taxon>rosids</taxon>
        <taxon>fabids</taxon>
        <taxon>Fabales</taxon>
        <taxon>Fabaceae</taxon>
        <taxon>Papilionoideae</taxon>
        <taxon>50 kb inversion clade</taxon>
        <taxon>NPAAA clade</taxon>
        <taxon>indigoferoid/millettioid clade</taxon>
        <taxon>Phaseoleae</taxon>
        <taxon>Vigna</taxon>
    </lineage>
</organism>
<keyword evidence="2" id="KW-0732">Signal</keyword>